<gene>
    <name evidence="2" type="ORF">GV832_02315</name>
</gene>
<name>A0AAE4Y5Z6_9RHOB</name>
<evidence type="ECO:0000313" key="2">
    <source>
        <dbReference type="EMBL" id="NBZ86401.1"/>
    </source>
</evidence>
<evidence type="ECO:0000259" key="1">
    <source>
        <dbReference type="PROSITE" id="PS51332"/>
    </source>
</evidence>
<dbReference type="InterPro" id="IPR006158">
    <property type="entry name" value="Cobalamin-bd"/>
</dbReference>
<protein>
    <recommendedName>
        <fullName evidence="1">B12-binding domain-containing protein</fullName>
    </recommendedName>
</protein>
<dbReference type="SUPFAM" id="SSF52242">
    <property type="entry name" value="Cobalamin (vitamin B12)-binding domain"/>
    <property type="match status" value="1"/>
</dbReference>
<accession>A0AAE4Y5Z6</accession>
<dbReference type="Proteomes" id="UP001193501">
    <property type="component" value="Unassembled WGS sequence"/>
</dbReference>
<organism evidence="2 3">
    <name type="scientific">Stagnihabitans tardus</name>
    <dbReference type="NCBI Taxonomy" id="2699202"/>
    <lineage>
        <taxon>Bacteria</taxon>
        <taxon>Pseudomonadati</taxon>
        <taxon>Pseudomonadota</taxon>
        <taxon>Alphaproteobacteria</taxon>
        <taxon>Rhodobacterales</taxon>
        <taxon>Paracoccaceae</taxon>
        <taxon>Stagnihabitans</taxon>
    </lineage>
</organism>
<sequence length="217" mass="22412">MLDHLVAHLASAACETDSAALTRALDELRRAHVTDMALVSDYIPEAARRLGEGWQNDTLSFLDVTLGTSRLSELLHEVGGDWKGDDAGGAGRPTVLLVVPPGEQHTLGAAVLACRMRQQGVSVCLRIAPGLTELAALIATRGFDGAMVTLANVEKVESCAVLVRALRTLGKGGLPVVVGGAALQAEPGLQGLTGADLATNSLEAALALFGVDATQKT</sequence>
<comment type="caution">
    <text evidence="2">The sequence shown here is derived from an EMBL/GenBank/DDBJ whole genome shotgun (WGS) entry which is preliminary data.</text>
</comment>
<dbReference type="EMBL" id="JAABNR010000002">
    <property type="protein sequence ID" value="NBZ86401.1"/>
    <property type="molecule type" value="Genomic_DNA"/>
</dbReference>
<feature type="domain" description="B12-binding" evidence="1">
    <location>
        <begin position="92"/>
        <end position="217"/>
    </location>
</feature>
<evidence type="ECO:0000313" key="3">
    <source>
        <dbReference type="Proteomes" id="UP001193501"/>
    </source>
</evidence>
<dbReference type="PROSITE" id="PS51332">
    <property type="entry name" value="B12_BINDING"/>
    <property type="match status" value="1"/>
</dbReference>
<dbReference type="RefSeq" id="WP_168773215.1">
    <property type="nucleotide sequence ID" value="NZ_JAABNR010000002.1"/>
</dbReference>
<dbReference type="AlphaFoldDB" id="A0AAE4Y5Z6"/>
<dbReference type="GO" id="GO:0046872">
    <property type="term" value="F:metal ion binding"/>
    <property type="evidence" value="ECO:0007669"/>
    <property type="project" value="InterPro"/>
</dbReference>
<keyword evidence="3" id="KW-1185">Reference proteome</keyword>
<reference evidence="2" key="1">
    <citation type="submission" date="2020-01" db="EMBL/GenBank/DDBJ databases">
        <authorList>
            <person name="Chen W.-M."/>
        </authorList>
    </citation>
    <scope>NUCLEOTIDE SEQUENCE</scope>
    <source>
        <strain evidence="2">CYK-10</strain>
    </source>
</reference>
<dbReference type="Gene3D" id="3.40.50.280">
    <property type="entry name" value="Cobalamin-binding domain"/>
    <property type="match status" value="1"/>
</dbReference>
<dbReference type="InterPro" id="IPR036724">
    <property type="entry name" value="Cobalamin-bd_sf"/>
</dbReference>
<proteinExistence type="predicted"/>
<dbReference type="GO" id="GO:0031419">
    <property type="term" value="F:cobalamin binding"/>
    <property type="evidence" value="ECO:0007669"/>
    <property type="project" value="InterPro"/>
</dbReference>